<sequence length="152" mass="16148">MLSPHLAPPDANKYLSKCPFSHISHSNDDTSPSIPPSSSCPPASTTLNTSYHTPSKCSKTSAANDGRGSKISPAIALVGVQGPIAHLTEMMRTSFLNPMMVIQRVTKALFADTDIPSEHHQFMLGLLMTCGNNAVVYTAIPDIVSGSGIRLK</sequence>
<dbReference type="AlphaFoldDB" id="A0A0D0D519"/>
<evidence type="ECO:0000313" key="3">
    <source>
        <dbReference type="Proteomes" id="UP000054538"/>
    </source>
</evidence>
<name>A0A0D0D519_9AGAM</name>
<dbReference type="HOGENOM" id="CLU_1722959_0_0_1"/>
<accession>A0A0D0D519</accession>
<feature type="compositionally biased region" description="Polar residues" evidence="1">
    <location>
        <begin position="45"/>
        <end position="63"/>
    </location>
</feature>
<feature type="region of interest" description="Disordered" evidence="1">
    <location>
        <begin position="25"/>
        <end position="69"/>
    </location>
</feature>
<evidence type="ECO:0000313" key="2">
    <source>
        <dbReference type="EMBL" id="KIK91702.1"/>
    </source>
</evidence>
<dbReference type="InParanoid" id="A0A0D0D519"/>
<gene>
    <name evidence="2" type="ORF">PAXRUDRAFT_148903</name>
</gene>
<dbReference type="EMBL" id="KN825358">
    <property type="protein sequence ID" value="KIK91702.1"/>
    <property type="molecule type" value="Genomic_DNA"/>
</dbReference>
<organism evidence="2 3">
    <name type="scientific">Paxillus rubicundulus Ve08.2h10</name>
    <dbReference type="NCBI Taxonomy" id="930991"/>
    <lineage>
        <taxon>Eukaryota</taxon>
        <taxon>Fungi</taxon>
        <taxon>Dikarya</taxon>
        <taxon>Basidiomycota</taxon>
        <taxon>Agaricomycotina</taxon>
        <taxon>Agaricomycetes</taxon>
        <taxon>Agaricomycetidae</taxon>
        <taxon>Boletales</taxon>
        <taxon>Paxilineae</taxon>
        <taxon>Paxillaceae</taxon>
        <taxon>Paxillus</taxon>
    </lineage>
</organism>
<reference evidence="3" key="2">
    <citation type="submission" date="2015-01" db="EMBL/GenBank/DDBJ databases">
        <title>Evolutionary Origins and Diversification of the Mycorrhizal Mutualists.</title>
        <authorList>
            <consortium name="DOE Joint Genome Institute"/>
            <consortium name="Mycorrhizal Genomics Consortium"/>
            <person name="Kohler A."/>
            <person name="Kuo A."/>
            <person name="Nagy L.G."/>
            <person name="Floudas D."/>
            <person name="Copeland A."/>
            <person name="Barry K.W."/>
            <person name="Cichocki N."/>
            <person name="Veneault-Fourrey C."/>
            <person name="LaButti K."/>
            <person name="Lindquist E.A."/>
            <person name="Lipzen A."/>
            <person name="Lundell T."/>
            <person name="Morin E."/>
            <person name="Murat C."/>
            <person name="Riley R."/>
            <person name="Ohm R."/>
            <person name="Sun H."/>
            <person name="Tunlid A."/>
            <person name="Henrissat B."/>
            <person name="Grigoriev I.V."/>
            <person name="Hibbett D.S."/>
            <person name="Martin F."/>
        </authorList>
    </citation>
    <scope>NUCLEOTIDE SEQUENCE [LARGE SCALE GENOMIC DNA]</scope>
    <source>
        <strain evidence="3">Ve08.2h10</strain>
    </source>
</reference>
<protein>
    <submittedName>
        <fullName evidence="2">Uncharacterized protein</fullName>
    </submittedName>
</protein>
<reference evidence="2 3" key="1">
    <citation type="submission" date="2014-04" db="EMBL/GenBank/DDBJ databases">
        <authorList>
            <consortium name="DOE Joint Genome Institute"/>
            <person name="Kuo A."/>
            <person name="Kohler A."/>
            <person name="Jargeat P."/>
            <person name="Nagy L.G."/>
            <person name="Floudas D."/>
            <person name="Copeland A."/>
            <person name="Barry K.W."/>
            <person name="Cichocki N."/>
            <person name="Veneault-Fourrey C."/>
            <person name="LaButti K."/>
            <person name="Lindquist E.A."/>
            <person name="Lipzen A."/>
            <person name="Lundell T."/>
            <person name="Morin E."/>
            <person name="Murat C."/>
            <person name="Sun H."/>
            <person name="Tunlid A."/>
            <person name="Henrissat B."/>
            <person name="Grigoriev I.V."/>
            <person name="Hibbett D.S."/>
            <person name="Martin F."/>
            <person name="Nordberg H.P."/>
            <person name="Cantor M.N."/>
            <person name="Hua S.X."/>
        </authorList>
    </citation>
    <scope>NUCLEOTIDE SEQUENCE [LARGE SCALE GENOMIC DNA]</scope>
    <source>
        <strain evidence="2 3">Ve08.2h10</strain>
    </source>
</reference>
<proteinExistence type="predicted"/>
<evidence type="ECO:0000256" key="1">
    <source>
        <dbReference type="SAM" id="MobiDB-lite"/>
    </source>
</evidence>
<keyword evidence="3" id="KW-1185">Reference proteome</keyword>
<dbReference type="Proteomes" id="UP000054538">
    <property type="component" value="Unassembled WGS sequence"/>
</dbReference>